<dbReference type="Gene3D" id="3.60.21.10">
    <property type="match status" value="1"/>
</dbReference>
<dbReference type="SUPFAM" id="SSF56300">
    <property type="entry name" value="Metallo-dependent phosphatases"/>
    <property type="match status" value="1"/>
</dbReference>
<keyword evidence="1" id="KW-1003">Cell membrane</keyword>
<protein>
    <submittedName>
        <fullName evidence="7">Calcineurin-like phosphoesterase</fullName>
    </submittedName>
</protein>
<feature type="domain" description="Calcineurin-like phosphoesterase" evidence="6">
    <location>
        <begin position="3"/>
        <end position="160"/>
    </location>
</feature>
<dbReference type="PANTHER" id="PTHR34990:SF2">
    <property type="entry name" value="BLL8164 PROTEIN"/>
    <property type="match status" value="1"/>
</dbReference>
<evidence type="ECO:0000256" key="3">
    <source>
        <dbReference type="ARBA" id="ARBA00022723"/>
    </source>
</evidence>
<dbReference type="InterPro" id="IPR043461">
    <property type="entry name" value="LpxH-like"/>
</dbReference>
<evidence type="ECO:0000256" key="4">
    <source>
        <dbReference type="ARBA" id="ARBA00023136"/>
    </source>
</evidence>
<evidence type="ECO:0000313" key="8">
    <source>
        <dbReference type="Proteomes" id="UP000242592"/>
    </source>
</evidence>
<dbReference type="Proteomes" id="UP000242592">
    <property type="component" value="Unassembled WGS sequence"/>
</dbReference>
<dbReference type="STRING" id="1123380.SAMN02745199_0272"/>
<keyword evidence="2" id="KW-0997">Cell inner membrane</keyword>
<name>A0A1M5R1V7_9BACT</name>
<dbReference type="RefSeq" id="WP_084727989.1">
    <property type="nucleotide sequence ID" value="NZ_FQXN01000001.1"/>
</dbReference>
<dbReference type="Pfam" id="PF00149">
    <property type="entry name" value="Metallophos"/>
    <property type="match status" value="1"/>
</dbReference>
<dbReference type="AlphaFoldDB" id="A0A1M5R1V7"/>
<dbReference type="GO" id="GO:0009245">
    <property type="term" value="P:lipid A biosynthetic process"/>
    <property type="evidence" value="ECO:0007669"/>
    <property type="project" value="TreeGrafter"/>
</dbReference>
<keyword evidence="3" id="KW-0479">Metal-binding</keyword>
<dbReference type="EMBL" id="FQXN01000001">
    <property type="protein sequence ID" value="SHH19979.1"/>
    <property type="molecule type" value="Genomic_DNA"/>
</dbReference>
<evidence type="ECO:0000259" key="6">
    <source>
        <dbReference type="Pfam" id="PF00149"/>
    </source>
</evidence>
<organism evidence="7 8">
    <name type="scientific">Thermosipho atlanticus DSM 15807</name>
    <dbReference type="NCBI Taxonomy" id="1123380"/>
    <lineage>
        <taxon>Bacteria</taxon>
        <taxon>Thermotogati</taxon>
        <taxon>Thermotogota</taxon>
        <taxon>Thermotogae</taxon>
        <taxon>Thermotogales</taxon>
        <taxon>Fervidobacteriaceae</taxon>
        <taxon>Thermosipho</taxon>
    </lineage>
</organism>
<dbReference type="GO" id="GO:0016020">
    <property type="term" value="C:membrane"/>
    <property type="evidence" value="ECO:0007669"/>
    <property type="project" value="GOC"/>
</dbReference>
<dbReference type="InterPro" id="IPR004843">
    <property type="entry name" value="Calcineurin-like_PHP"/>
</dbReference>
<evidence type="ECO:0000313" key="7">
    <source>
        <dbReference type="EMBL" id="SHH19979.1"/>
    </source>
</evidence>
<proteinExistence type="predicted"/>
<keyword evidence="4" id="KW-0472">Membrane</keyword>
<evidence type="ECO:0000256" key="1">
    <source>
        <dbReference type="ARBA" id="ARBA00022475"/>
    </source>
</evidence>
<evidence type="ECO:0000256" key="5">
    <source>
        <dbReference type="ARBA" id="ARBA00023211"/>
    </source>
</evidence>
<dbReference type="InterPro" id="IPR029052">
    <property type="entry name" value="Metallo-depent_PP-like"/>
</dbReference>
<dbReference type="CDD" id="cd07398">
    <property type="entry name" value="MPP_YbbF-LpxH"/>
    <property type="match status" value="1"/>
</dbReference>
<gene>
    <name evidence="7" type="ORF">SAMN02745199_0272</name>
</gene>
<dbReference type="GO" id="GO:0046872">
    <property type="term" value="F:metal ion binding"/>
    <property type="evidence" value="ECO:0007669"/>
    <property type="project" value="UniProtKB-KW"/>
</dbReference>
<dbReference type="OrthoDB" id="43567at2"/>
<reference evidence="8" key="1">
    <citation type="submission" date="2016-11" db="EMBL/GenBank/DDBJ databases">
        <authorList>
            <person name="Varghese N."/>
            <person name="Submissions S."/>
        </authorList>
    </citation>
    <scope>NUCLEOTIDE SEQUENCE [LARGE SCALE GENOMIC DNA]</scope>
    <source>
        <strain evidence="8">DSM 15807</strain>
    </source>
</reference>
<keyword evidence="5" id="KW-0464">Manganese</keyword>
<sequence length="393" mass="46528">MKRYLFISDLHIGDGSAKDDFEFDKVFEKTLEDFSSLSEVELFIVGDGFELLETSKVSKFGLIEFEELINKLEPDIIIDIEKKHRKVFDALRNFAKNNKIHYIVGNHDYYLLKNLKLQEKLKELIPNLEVEPYFYDEHVKLLVIHGNQFDPVNKFAINKKNGEIVPPLGDFIVRYMMSNFDKKIENFVPQYVIKEYDNVRPTLDLFNWFEVIMETYDLSIDLFEMWITEFLKMMRSLEAKEWMKNNYPFLSIFSKVFLNRFGGIKFGELLVRLIMNIRKVKKTDYLLKKAKKILSGKMQLEEYLVGYEDGKEIGDVNGVIMGHIHHNNFKIIDVDNKPKYYINCGSWKPIVEKLKKNFFHKKNELFYALLTLDKDVEITTATINQLKRREVVT</sequence>
<dbReference type="PANTHER" id="PTHR34990">
    <property type="entry name" value="UDP-2,3-DIACYLGLUCOSAMINE HYDROLASE-RELATED"/>
    <property type="match status" value="1"/>
</dbReference>
<accession>A0A1M5R1V7</accession>
<keyword evidence="8" id="KW-1185">Reference proteome</keyword>
<evidence type="ECO:0000256" key="2">
    <source>
        <dbReference type="ARBA" id="ARBA00022519"/>
    </source>
</evidence>
<dbReference type="GO" id="GO:0008758">
    <property type="term" value="F:UDP-2,3-diacylglucosamine hydrolase activity"/>
    <property type="evidence" value="ECO:0007669"/>
    <property type="project" value="TreeGrafter"/>
</dbReference>